<dbReference type="GO" id="GO:0005524">
    <property type="term" value="F:ATP binding"/>
    <property type="evidence" value="ECO:0007669"/>
    <property type="project" value="UniProtKB-KW"/>
</dbReference>
<comment type="catalytic activity">
    <reaction evidence="7">
        <text>L-threonyl-[protein] + ATP = O-phospho-L-threonyl-[protein] + ADP + H(+)</text>
        <dbReference type="Rhea" id="RHEA:46608"/>
        <dbReference type="Rhea" id="RHEA-COMP:11060"/>
        <dbReference type="Rhea" id="RHEA-COMP:11605"/>
        <dbReference type="ChEBI" id="CHEBI:15378"/>
        <dbReference type="ChEBI" id="CHEBI:30013"/>
        <dbReference type="ChEBI" id="CHEBI:30616"/>
        <dbReference type="ChEBI" id="CHEBI:61977"/>
        <dbReference type="ChEBI" id="CHEBI:456216"/>
        <dbReference type="EC" id="2.7.11.1"/>
    </reaction>
</comment>
<keyword evidence="5 11" id="KW-0418">Kinase</keyword>
<dbReference type="FunFam" id="1.10.510.10:FF:001494">
    <property type="entry name" value="Kinase, NAK"/>
    <property type="match status" value="1"/>
</dbReference>
<dbReference type="PROSITE" id="PS50011">
    <property type="entry name" value="PROTEIN_KINASE_DOM"/>
    <property type="match status" value="1"/>
</dbReference>
<evidence type="ECO:0000256" key="5">
    <source>
        <dbReference type="ARBA" id="ARBA00022777"/>
    </source>
</evidence>
<dbReference type="EC" id="2.7.11.1" evidence="1"/>
<evidence type="ECO:0000256" key="2">
    <source>
        <dbReference type="ARBA" id="ARBA00022527"/>
    </source>
</evidence>
<feature type="compositionally biased region" description="Low complexity" evidence="9">
    <location>
        <begin position="561"/>
        <end position="587"/>
    </location>
</feature>
<dbReference type="SUPFAM" id="SSF56112">
    <property type="entry name" value="Protein kinase-like (PK-like)"/>
    <property type="match status" value="1"/>
</dbReference>
<reference evidence="11 12" key="1">
    <citation type="journal article" date="2015" name="Mol. Biochem. Parasitol.">
        <title>Identification of polymorphic genes for use in assemblage B genotyping assays through comparative genomics of multiple assemblage B Giardia duodenalis isolates.</title>
        <authorList>
            <person name="Wielinga C."/>
            <person name="Thompson R.C."/>
            <person name="Monis P."/>
            <person name="Ryan U."/>
        </authorList>
    </citation>
    <scope>NUCLEOTIDE SEQUENCE [LARGE SCALE GENOMIC DNA]</scope>
    <source>
        <strain evidence="11 12">BAH15c1</strain>
    </source>
</reference>
<feature type="domain" description="Protein kinase" evidence="10">
    <location>
        <begin position="36"/>
        <end position="347"/>
    </location>
</feature>
<dbReference type="VEuPathDB" id="GiardiaDB:QR46_0571"/>
<evidence type="ECO:0000256" key="1">
    <source>
        <dbReference type="ARBA" id="ARBA00012513"/>
    </source>
</evidence>
<dbReference type="Proteomes" id="UP000070089">
    <property type="component" value="Unassembled WGS sequence"/>
</dbReference>
<dbReference type="Gene3D" id="1.10.510.10">
    <property type="entry name" value="Transferase(Phosphotransferase) domain 1"/>
    <property type="match status" value="1"/>
</dbReference>
<keyword evidence="6" id="KW-0067">ATP-binding</keyword>
<comment type="caution">
    <text evidence="11">The sequence shown here is derived from an EMBL/GenBank/DDBJ whole genome shotgun (WGS) entry which is preliminary data.</text>
</comment>
<protein>
    <recommendedName>
        <fullName evidence="1">non-specific serine/threonine protein kinase</fullName>
        <ecNumber evidence="1">2.7.11.1</ecNumber>
    </recommendedName>
</protein>
<name>A0A132NZ74_GIAIN</name>
<evidence type="ECO:0000256" key="9">
    <source>
        <dbReference type="SAM" id="MobiDB-lite"/>
    </source>
</evidence>
<evidence type="ECO:0000256" key="8">
    <source>
        <dbReference type="ARBA" id="ARBA00048679"/>
    </source>
</evidence>
<dbReference type="InterPro" id="IPR011009">
    <property type="entry name" value="Kinase-like_dom_sf"/>
</dbReference>
<evidence type="ECO:0000259" key="10">
    <source>
        <dbReference type="PROSITE" id="PS50011"/>
    </source>
</evidence>
<comment type="catalytic activity">
    <reaction evidence="8">
        <text>L-seryl-[protein] + ATP = O-phospho-L-seryl-[protein] + ADP + H(+)</text>
        <dbReference type="Rhea" id="RHEA:17989"/>
        <dbReference type="Rhea" id="RHEA-COMP:9863"/>
        <dbReference type="Rhea" id="RHEA-COMP:11604"/>
        <dbReference type="ChEBI" id="CHEBI:15378"/>
        <dbReference type="ChEBI" id="CHEBI:29999"/>
        <dbReference type="ChEBI" id="CHEBI:30616"/>
        <dbReference type="ChEBI" id="CHEBI:83421"/>
        <dbReference type="ChEBI" id="CHEBI:456216"/>
        <dbReference type="EC" id="2.7.11.1"/>
    </reaction>
</comment>
<accession>A0A132NZ74</accession>
<evidence type="ECO:0000256" key="4">
    <source>
        <dbReference type="ARBA" id="ARBA00022741"/>
    </source>
</evidence>
<sequence>MFKQGGKQGPVVEKRPKNCPNDGFLGSTLTIGGRSLLVNKFLAQGGFAFVYVATNPTNVNEVYAVKRMIIQTKAALKDCLMETYYHVCFNSHPNIVKLYAARIAGHETQLSPDAVAGLCNAHLQIPSEIVLLMELCVGGSIVDVMQRAPNGRFTEDFIWNAFGRVVSTVCMMSSMGIINRDLKIENLLMSYPLDDHVSPGHLTAKHTEYIKVCDFGSCTKTQYPDGSVFTKDLALRTAVENEIQKKTTPSYRAPEMIDFFAKFPITIRSDVFALGVMLYRMMYFTLPFPDGEVLANFNCKYRLPTSPNYSEELKHLVSVSLVKDPMQRADVWYLAEIIQAKTGIQFTPRPANLASPQLMPQVIASSPQGVPSSAQLSQQSVGTNSTPTFDFAVPATQTLEQGLTRESSCTSIAANEDTPLFGFEAMAKRDGNANAGGGMSASGGTFGLQVKKSSLAAAQGFQLSSGSAAPAFRAGGGGAMQPGLSLPSPSTNKGLPTFNFNGKPMFSSQQPQPSAQPQLQLQPQAMASSPPAMFPAPQMPIQLPTPCAQPNMNSLLDFFTSGSEPSPSPQQPQQVQIQQPQGLVQSPSNPSVDLFGWNNQSGSFTRPEQPTIPAEDQALFNMMTPEQQQVYSQQLQMQQMFAMQNMTQGSK</sequence>
<evidence type="ECO:0000256" key="7">
    <source>
        <dbReference type="ARBA" id="ARBA00047899"/>
    </source>
</evidence>
<gene>
    <name evidence="11" type="ORF">QR46_0571</name>
</gene>
<dbReference type="Pfam" id="PF00069">
    <property type="entry name" value="Pkinase"/>
    <property type="match status" value="1"/>
</dbReference>
<dbReference type="InterPro" id="IPR000719">
    <property type="entry name" value="Prot_kinase_dom"/>
</dbReference>
<evidence type="ECO:0000256" key="6">
    <source>
        <dbReference type="ARBA" id="ARBA00022840"/>
    </source>
</evidence>
<feature type="compositionally biased region" description="Polar residues" evidence="9">
    <location>
        <begin position="487"/>
        <end position="500"/>
    </location>
</feature>
<dbReference type="PANTHER" id="PTHR22967:SF57">
    <property type="entry name" value="AUXILIN, ISOFORM A-RELATED"/>
    <property type="match status" value="1"/>
</dbReference>
<organism evidence="11 12">
    <name type="scientific">Giardia duodenalis assemblage B</name>
    <dbReference type="NCBI Taxonomy" id="1394984"/>
    <lineage>
        <taxon>Eukaryota</taxon>
        <taxon>Metamonada</taxon>
        <taxon>Diplomonadida</taxon>
        <taxon>Hexamitidae</taxon>
        <taxon>Giardiinae</taxon>
        <taxon>Giardia</taxon>
    </lineage>
</organism>
<feature type="compositionally biased region" description="Low complexity" evidence="9">
    <location>
        <begin position="504"/>
        <end position="531"/>
    </location>
</feature>
<keyword evidence="2" id="KW-0723">Serine/threonine-protein kinase</keyword>
<keyword evidence="4" id="KW-0547">Nucleotide-binding</keyword>
<dbReference type="AlphaFoldDB" id="A0A132NZ74"/>
<evidence type="ECO:0000313" key="11">
    <source>
        <dbReference type="EMBL" id="KWX15371.1"/>
    </source>
</evidence>
<evidence type="ECO:0000256" key="3">
    <source>
        <dbReference type="ARBA" id="ARBA00022679"/>
    </source>
</evidence>
<feature type="region of interest" description="Disordered" evidence="9">
    <location>
        <begin position="480"/>
        <end position="588"/>
    </location>
</feature>
<dbReference type="GO" id="GO:0004674">
    <property type="term" value="F:protein serine/threonine kinase activity"/>
    <property type="evidence" value="ECO:0007669"/>
    <property type="project" value="UniProtKB-KW"/>
</dbReference>
<keyword evidence="3" id="KW-0808">Transferase</keyword>
<evidence type="ECO:0000313" key="12">
    <source>
        <dbReference type="Proteomes" id="UP000070089"/>
    </source>
</evidence>
<dbReference type="EMBL" id="JXTI01000009">
    <property type="protein sequence ID" value="KWX15371.1"/>
    <property type="molecule type" value="Genomic_DNA"/>
</dbReference>
<dbReference type="SMART" id="SM00220">
    <property type="entry name" value="S_TKc"/>
    <property type="match status" value="1"/>
</dbReference>
<dbReference type="GO" id="GO:0005737">
    <property type="term" value="C:cytoplasm"/>
    <property type="evidence" value="ECO:0007669"/>
    <property type="project" value="TreeGrafter"/>
</dbReference>
<dbReference type="PANTHER" id="PTHR22967">
    <property type="entry name" value="SERINE/THREONINE PROTEIN KINASE"/>
    <property type="match status" value="1"/>
</dbReference>
<dbReference type="OrthoDB" id="248923at2759"/>
<proteinExistence type="predicted"/>